<evidence type="ECO:0000313" key="3">
    <source>
        <dbReference type="EMBL" id="PDW02443.1"/>
    </source>
</evidence>
<feature type="transmembrane region" description="Helical" evidence="2">
    <location>
        <begin position="53"/>
        <end position="72"/>
    </location>
</feature>
<dbReference type="InterPro" id="IPR025324">
    <property type="entry name" value="DUF4230"/>
</dbReference>
<organism evidence="3 4">
    <name type="scientific">Candidatus Viridilinea mediisalina</name>
    <dbReference type="NCBI Taxonomy" id="2024553"/>
    <lineage>
        <taxon>Bacteria</taxon>
        <taxon>Bacillati</taxon>
        <taxon>Chloroflexota</taxon>
        <taxon>Chloroflexia</taxon>
        <taxon>Chloroflexales</taxon>
        <taxon>Chloroflexineae</taxon>
        <taxon>Oscillochloridaceae</taxon>
        <taxon>Candidatus Viridilinea</taxon>
    </lineage>
</organism>
<feature type="compositionally biased region" description="Acidic residues" evidence="1">
    <location>
        <begin position="17"/>
        <end position="26"/>
    </location>
</feature>
<keyword evidence="4" id="KW-1185">Reference proteome</keyword>
<evidence type="ECO:0000313" key="4">
    <source>
        <dbReference type="Proteomes" id="UP000220527"/>
    </source>
</evidence>
<dbReference type="OrthoDB" id="154626at2"/>
<dbReference type="Pfam" id="PF14014">
    <property type="entry name" value="DUF4230"/>
    <property type="match status" value="1"/>
</dbReference>
<protein>
    <recommendedName>
        <fullName evidence="5">DUF4230 domain-containing protein</fullName>
    </recommendedName>
</protein>
<sequence>MQRRLRKARGEEVADDLDDYGYDDYDDRPRSLGGGPPPRRVARGGGGGGCSQMSMVLAITVLALLIAFVFLVNSTLGGLGQLFGGGLPSMREIIVTPTPQIITGAAVVQRVTELSRLETSSYTIQTVIEVQQSQGNPIFDFFAGDALLLIAKGTVIAGVDMSTITSDDVSVGPDGRTLTLRIPPAQVFSTSLDNEATRVYNRSRGVFAPENRDLETLARQQAEREILQAACEDGVLTKATEQAQQALVQFLGLLEGIEVRVEPSSPDLTTCP</sequence>
<evidence type="ECO:0000256" key="2">
    <source>
        <dbReference type="SAM" id="Phobius"/>
    </source>
</evidence>
<evidence type="ECO:0008006" key="5">
    <source>
        <dbReference type="Google" id="ProtNLM"/>
    </source>
</evidence>
<comment type="caution">
    <text evidence="3">The sequence shown here is derived from an EMBL/GenBank/DDBJ whole genome shotgun (WGS) entry which is preliminary data.</text>
</comment>
<dbReference type="Proteomes" id="UP000220527">
    <property type="component" value="Unassembled WGS sequence"/>
</dbReference>
<keyword evidence="2" id="KW-1133">Transmembrane helix</keyword>
<gene>
    <name evidence="3" type="ORF">CJ255_14040</name>
</gene>
<accession>A0A2A6RHN1</accession>
<keyword evidence="2" id="KW-0812">Transmembrane</keyword>
<reference evidence="4" key="1">
    <citation type="submission" date="2017-08" db="EMBL/GenBank/DDBJ databases">
        <authorList>
            <person name="Grouzdev D.S."/>
            <person name="Gaisin V.A."/>
            <person name="Rysina M.S."/>
            <person name="Gorlenko V.M."/>
        </authorList>
    </citation>
    <scope>NUCLEOTIDE SEQUENCE [LARGE SCALE GENOMIC DNA]</scope>
    <source>
        <strain evidence="4">Kir15-3F</strain>
    </source>
</reference>
<evidence type="ECO:0000256" key="1">
    <source>
        <dbReference type="SAM" id="MobiDB-lite"/>
    </source>
</evidence>
<keyword evidence="2" id="KW-0472">Membrane</keyword>
<proteinExistence type="predicted"/>
<feature type="region of interest" description="Disordered" evidence="1">
    <location>
        <begin position="17"/>
        <end position="46"/>
    </location>
</feature>
<dbReference type="EMBL" id="NQWI01000068">
    <property type="protein sequence ID" value="PDW02443.1"/>
    <property type="molecule type" value="Genomic_DNA"/>
</dbReference>
<name>A0A2A6RHN1_9CHLR</name>
<dbReference type="AlphaFoldDB" id="A0A2A6RHN1"/>